<dbReference type="Proteomes" id="UP000051166">
    <property type="component" value="Unassembled WGS sequence"/>
</dbReference>
<proteinExistence type="predicted"/>
<dbReference type="AlphaFoldDB" id="A0A0R1V3Y2"/>
<dbReference type="Gene3D" id="3.40.50.1820">
    <property type="entry name" value="alpha/beta hydrolase"/>
    <property type="match status" value="1"/>
</dbReference>
<dbReference type="STRING" id="1423801.FD50_GL001130"/>
<gene>
    <name evidence="3" type="ORF">FD50_GL001130</name>
</gene>
<dbReference type="InterPro" id="IPR029058">
    <property type="entry name" value="AB_hydrolase_fold"/>
</dbReference>
<feature type="domain" description="BD-FAE-like" evidence="2">
    <location>
        <begin position="39"/>
        <end position="213"/>
    </location>
</feature>
<reference evidence="3 4" key="1">
    <citation type="journal article" date="2015" name="Genome Announc.">
        <title>Expanding the biotechnology potential of lactobacilli through comparative genomics of 213 strains and associated genera.</title>
        <authorList>
            <person name="Sun Z."/>
            <person name="Harris H.M."/>
            <person name="McCann A."/>
            <person name="Guo C."/>
            <person name="Argimon S."/>
            <person name="Zhang W."/>
            <person name="Yang X."/>
            <person name="Jeffery I.B."/>
            <person name="Cooney J.C."/>
            <person name="Kagawa T.F."/>
            <person name="Liu W."/>
            <person name="Song Y."/>
            <person name="Salvetti E."/>
            <person name="Wrobel A."/>
            <person name="Rasinkangas P."/>
            <person name="Parkhill J."/>
            <person name="Rea M.C."/>
            <person name="O'Sullivan O."/>
            <person name="Ritari J."/>
            <person name="Douillard F.P."/>
            <person name="Paul Ross R."/>
            <person name="Yang R."/>
            <person name="Briner A.E."/>
            <person name="Felis G.E."/>
            <person name="de Vos W.M."/>
            <person name="Barrangou R."/>
            <person name="Klaenhammer T.R."/>
            <person name="Caufield P.W."/>
            <person name="Cui Y."/>
            <person name="Zhang H."/>
            <person name="O'Toole P.W."/>
        </authorList>
    </citation>
    <scope>NUCLEOTIDE SEQUENCE [LARGE SCALE GENOMIC DNA]</scope>
    <source>
        <strain evidence="3 4">DSM 16230</strain>
    </source>
</reference>
<evidence type="ECO:0000259" key="2">
    <source>
        <dbReference type="Pfam" id="PF20434"/>
    </source>
</evidence>
<keyword evidence="4" id="KW-1185">Reference proteome</keyword>
<dbReference type="Pfam" id="PF20434">
    <property type="entry name" value="BD-FAE"/>
    <property type="match status" value="1"/>
</dbReference>
<accession>A0A0R1V3Y2</accession>
<dbReference type="PANTHER" id="PTHR48081">
    <property type="entry name" value="AB HYDROLASE SUPERFAMILY PROTEIN C4A8.06C"/>
    <property type="match status" value="1"/>
</dbReference>
<evidence type="ECO:0000256" key="1">
    <source>
        <dbReference type="ARBA" id="ARBA00022801"/>
    </source>
</evidence>
<dbReference type="PATRIC" id="fig|1423801.4.peg.1152"/>
<protein>
    <submittedName>
        <fullName evidence="3">Esterase</fullName>
    </submittedName>
</protein>
<dbReference type="SUPFAM" id="SSF53474">
    <property type="entry name" value="alpha/beta-Hydrolases"/>
    <property type="match status" value="1"/>
</dbReference>
<keyword evidence="1" id="KW-0378">Hydrolase</keyword>
<dbReference type="InterPro" id="IPR050300">
    <property type="entry name" value="GDXG_lipolytic_enzyme"/>
</dbReference>
<name>A0A0R1V3Y2_9LACO</name>
<evidence type="ECO:0000313" key="3">
    <source>
        <dbReference type="EMBL" id="KRL97762.1"/>
    </source>
</evidence>
<organism evidence="3 4">
    <name type="scientific">Liquorilactobacillus satsumensis DSM 16230 = JCM 12392</name>
    <dbReference type="NCBI Taxonomy" id="1423801"/>
    <lineage>
        <taxon>Bacteria</taxon>
        <taxon>Bacillati</taxon>
        <taxon>Bacillota</taxon>
        <taxon>Bacilli</taxon>
        <taxon>Lactobacillales</taxon>
        <taxon>Lactobacillaceae</taxon>
        <taxon>Liquorilactobacillus</taxon>
    </lineage>
</organism>
<evidence type="ECO:0000313" key="4">
    <source>
        <dbReference type="Proteomes" id="UP000051166"/>
    </source>
</evidence>
<dbReference type="EMBL" id="AZFQ01000049">
    <property type="protein sequence ID" value="KRL97762.1"/>
    <property type="molecule type" value="Genomic_DNA"/>
</dbReference>
<dbReference type="PANTHER" id="PTHR48081:SF6">
    <property type="entry name" value="PEPTIDASE S9 PROLYL OLIGOPEPTIDASE CATALYTIC DOMAIN-CONTAINING PROTEIN"/>
    <property type="match status" value="1"/>
</dbReference>
<comment type="caution">
    <text evidence="3">The sequence shown here is derived from an EMBL/GenBank/DDBJ whole genome shotgun (WGS) entry which is preliminary data.</text>
</comment>
<dbReference type="InterPro" id="IPR049492">
    <property type="entry name" value="BD-FAE-like_dom"/>
</dbReference>
<sequence>MEKRRIDNFMTIKELKIPLNNNTVATVTAYLRPQLYAGQTFPGLIICAGGSFTQLSERETVAGALAYYARGFNVFALHYSLLADYTPLYPQPLYELAATIAYLRKNAAKFKQQPHAIAMLGLSAGGHLVSALAGTWATVKLAEETQLDNEAIRPNAQLLAYPVTDLTSGWPKDFAEVKKITQTPELINTQKLVNQATPPTFIWNSQTDAAVAPSNTLNYVAALAKNKISFEAHTFSSGLHGTVLANELTARPQKGAADIDPHVATWFELSLQWLAQVLPAAKEQD</sequence>
<dbReference type="GO" id="GO:0016787">
    <property type="term" value="F:hydrolase activity"/>
    <property type="evidence" value="ECO:0007669"/>
    <property type="project" value="UniProtKB-KW"/>
</dbReference>